<evidence type="ECO:0008006" key="8">
    <source>
        <dbReference type="Google" id="ProtNLM"/>
    </source>
</evidence>
<protein>
    <recommendedName>
        <fullName evidence="8">Calmodulin</fullName>
    </recommendedName>
</protein>
<evidence type="ECO:0000256" key="3">
    <source>
        <dbReference type="SAM" id="MobiDB-lite"/>
    </source>
</evidence>
<dbReference type="SMART" id="SM00054">
    <property type="entry name" value="EFh"/>
    <property type="match status" value="4"/>
</dbReference>
<dbReference type="InterPro" id="IPR041667">
    <property type="entry name" value="Cupin_8"/>
</dbReference>
<dbReference type="PANTHER" id="PTHR12461">
    <property type="entry name" value="HYPOXIA-INDUCIBLE FACTOR 1 ALPHA INHIBITOR-RELATED"/>
    <property type="match status" value="1"/>
</dbReference>
<dbReference type="Gene3D" id="2.60.120.650">
    <property type="entry name" value="Cupin"/>
    <property type="match status" value="1"/>
</dbReference>
<dbReference type="InterPro" id="IPR011992">
    <property type="entry name" value="EF-hand-dom_pair"/>
</dbReference>
<feature type="region of interest" description="Disordered" evidence="3">
    <location>
        <begin position="518"/>
        <end position="545"/>
    </location>
</feature>
<dbReference type="EMBL" id="JADGIZ020000039">
    <property type="protein sequence ID" value="KAL2913935.1"/>
    <property type="molecule type" value="Genomic_DNA"/>
</dbReference>
<evidence type="ECO:0000313" key="6">
    <source>
        <dbReference type="EMBL" id="KAL2913935.1"/>
    </source>
</evidence>
<dbReference type="InterPro" id="IPR014710">
    <property type="entry name" value="RmlC-like_jellyroll"/>
</dbReference>
<feature type="region of interest" description="Disordered" evidence="3">
    <location>
        <begin position="594"/>
        <end position="660"/>
    </location>
</feature>
<dbReference type="PANTHER" id="PTHR12461:SF100">
    <property type="entry name" value="JMJC DOMAIN-CONTAINING PROTEIN 4"/>
    <property type="match status" value="1"/>
</dbReference>
<evidence type="ECO:0000313" key="7">
    <source>
        <dbReference type="Proteomes" id="UP001527925"/>
    </source>
</evidence>
<feature type="compositionally biased region" description="Low complexity" evidence="3">
    <location>
        <begin position="369"/>
        <end position="380"/>
    </location>
</feature>
<evidence type="ECO:0000256" key="2">
    <source>
        <dbReference type="SAM" id="Coils"/>
    </source>
</evidence>
<feature type="coiled-coil region" evidence="2">
    <location>
        <begin position="557"/>
        <end position="593"/>
    </location>
</feature>
<dbReference type="InterPro" id="IPR002048">
    <property type="entry name" value="EF_hand_dom"/>
</dbReference>
<dbReference type="SUPFAM" id="SSF47473">
    <property type="entry name" value="EF-hand"/>
    <property type="match status" value="1"/>
</dbReference>
<reference evidence="6 7" key="1">
    <citation type="submission" date="2023-09" db="EMBL/GenBank/DDBJ databases">
        <title>Pangenome analysis of Batrachochytrium dendrobatidis and related Chytrids.</title>
        <authorList>
            <person name="Yacoub M.N."/>
            <person name="Stajich J.E."/>
            <person name="James T.Y."/>
        </authorList>
    </citation>
    <scope>NUCLEOTIDE SEQUENCE [LARGE SCALE GENOMIC DNA]</scope>
    <source>
        <strain evidence="6 7">JEL0888</strain>
    </source>
</reference>
<dbReference type="Proteomes" id="UP001527925">
    <property type="component" value="Unassembled WGS sequence"/>
</dbReference>
<feature type="domain" description="EF-hand" evidence="4">
    <location>
        <begin position="81"/>
        <end position="116"/>
    </location>
</feature>
<evidence type="ECO:0000256" key="1">
    <source>
        <dbReference type="ARBA" id="ARBA00022837"/>
    </source>
</evidence>
<name>A0ABR4N343_9FUNG</name>
<sequence>MGNHHSHAGQRASTVSPRDDDDQPTATAADEAAARSTHFTLEEIKRLHRAFSKYADDNNTIDKTDFKRALENHVNAWSAGAQYLFLERLFDAFDMDGNHRIDFDEFINGLSVFFKGTDEEKQELSFRLYDIDKSGSIEPKELIKILSKMYSAFYNEDQTARVTSMVHQIFQDLDINGDGSLSVTEFKLMALKEPMMIDFVEQFLRVPEKRTESESLLSTPKRMAPSIRNDYAGFHPPSSRWQPDRVPAGSISPEAFFAKYVATRTPCVLVGFPEPAPIPPKSSSSSSDKKNVSPQPTGKADWEWLSLAWLAKNAGDAVVSVERKDARGQFGSGRRREHMPFGDFAKLIASGDMEHYMTTQYDQDEEQGAKAASESAAAVADENESAEDGDDDADGEPMSDDGGDEWEDVDEDGDDDDDDGDEDEDQVKVTDYASPPLHVLLDRIPTALKLFGNLAPHLMNLWIGATDLPEGTSSGLHHDHHDNFYLLKAGSKRFRLFSPRETERMYLHGSVTKVHPNGLQEYAGSHSSGGKGGRSDGPQHGVRGDGAFVEDVAGYHLQLAQEALDAAETEEETERAEKQLDDAMAEMLQYQDDETALTEDEDEVDESLRGQVMPASERRKRSAPTDGPRDGKKARTAGSNAAEPTKTSTTAATSEPPSFSRVPVADLDAVAAGRRPSQAFTKIADATMVTLQLSAGEALYLPAGWFHEVRSFGAGSKAAAGVRVGALANHHLALNFWLVPPTTADFEQPYEDWYWRDVHWRPLQRLMYGAEDDSGEHDHDDE</sequence>
<feature type="region of interest" description="Disordered" evidence="3">
    <location>
        <begin position="278"/>
        <end position="298"/>
    </location>
</feature>
<organism evidence="6 7">
    <name type="scientific">Polyrhizophydium stewartii</name>
    <dbReference type="NCBI Taxonomy" id="2732419"/>
    <lineage>
        <taxon>Eukaryota</taxon>
        <taxon>Fungi</taxon>
        <taxon>Fungi incertae sedis</taxon>
        <taxon>Chytridiomycota</taxon>
        <taxon>Chytridiomycota incertae sedis</taxon>
        <taxon>Chytridiomycetes</taxon>
        <taxon>Rhizophydiales</taxon>
        <taxon>Rhizophydiales incertae sedis</taxon>
        <taxon>Polyrhizophydium</taxon>
    </lineage>
</organism>
<feature type="compositionally biased region" description="Acidic residues" evidence="3">
    <location>
        <begin position="381"/>
        <end position="425"/>
    </location>
</feature>
<comment type="caution">
    <text evidence="6">The sequence shown here is derived from an EMBL/GenBank/DDBJ whole genome shotgun (WGS) entry which is preliminary data.</text>
</comment>
<feature type="region of interest" description="Disordered" evidence="3">
    <location>
        <begin position="362"/>
        <end position="431"/>
    </location>
</feature>
<keyword evidence="2" id="KW-0175">Coiled coil</keyword>
<dbReference type="PRINTS" id="PR00450">
    <property type="entry name" value="RECOVERIN"/>
</dbReference>
<keyword evidence="7" id="KW-1185">Reference proteome</keyword>
<dbReference type="PROSITE" id="PS50222">
    <property type="entry name" value="EF_HAND_2"/>
    <property type="match status" value="3"/>
</dbReference>
<feature type="domain" description="EF-hand" evidence="4">
    <location>
        <begin position="161"/>
        <end position="196"/>
    </location>
</feature>
<proteinExistence type="predicted"/>
<dbReference type="PROSITE" id="PS51184">
    <property type="entry name" value="JMJC"/>
    <property type="match status" value="1"/>
</dbReference>
<keyword evidence="1" id="KW-0106">Calcium</keyword>
<dbReference type="InterPro" id="IPR018247">
    <property type="entry name" value="EF_Hand_1_Ca_BS"/>
</dbReference>
<dbReference type="Pfam" id="PF13202">
    <property type="entry name" value="EF-hand_5"/>
    <property type="match status" value="1"/>
</dbReference>
<dbReference type="CDD" id="cd00051">
    <property type="entry name" value="EFh"/>
    <property type="match status" value="3"/>
</dbReference>
<feature type="domain" description="JmjC" evidence="5">
    <location>
        <begin position="433"/>
        <end position="755"/>
    </location>
</feature>
<feature type="domain" description="EF-hand" evidence="4">
    <location>
        <begin position="117"/>
        <end position="152"/>
    </location>
</feature>
<evidence type="ECO:0000259" key="5">
    <source>
        <dbReference type="PROSITE" id="PS51184"/>
    </source>
</evidence>
<gene>
    <name evidence="6" type="ORF">HK105_206526</name>
</gene>
<dbReference type="InterPro" id="IPR003347">
    <property type="entry name" value="JmjC_dom"/>
</dbReference>
<dbReference type="Pfam" id="PF13499">
    <property type="entry name" value="EF-hand_7"/>
    <property type="match status" value="1"/>
</dbReference>
<dbReference type="Gene3D" id="2.60.120.10">
    <property type="entry name" value="Jelly Rolls"/>
    <property type="match status" value="1"/>
</dbReference>
<accession>A0ABR4N343</accession>
<dbReference type="Gene3D" id="1.10.238.10">
    <property type="entry name" value="EF-hand"/>
    <property type="match status" value="1"/>
</dbReference>
<dbReference type="SUPFAM" id="SSF51197">
    <property type="entry name" value="Clavaminate synthase-like"/>
    <property type="match status" value="1"/>
</dbReference>
<dbReference type="PROSITE" id="PS00018">
    <property type="entry name" value="EF_HAND_1"/>
    <property type="match status" value="3"/>
</dbReference>
<evidence type="ECO:0000259" key="4">
    <source>
        <dbReference type="PROSITE" id="PS50222"/>
    </source>
</evidence>
<feature type="compositionally biased region" description="Low complexity" evidence="3">
    <location>
        <begin position="641"/>
        <end position="658"/>
    </location>
</feature>
<feature type="compositionally biased region" description="Acidic residues" evidence="3">
    <location>
        <begin position="594"/>
        <end position="605"/>
    </location>
</feature>
<dbReference type="Pfam" id="PF13621">
    <property type="entry name" value="Cupin_8"/>
    <property type="match status" value="1"/>
</dbReference>
<feature type="region of interest" description="Disordered" evidence="3">
    <location>
        <begin position="1"/>
        <end position="34"/>
    </location>
</feature>